<evidence type="ECO:0000256" key="8">
    <source>
        <dbReference type="ARBA" id="ARBA00023303"/>
    </source>
</evidence>
<evidence type="ECO:0000256" key="1">
    <source>
        <dbReference type="ARBA" id="ARBA00004141"/>
    </source>
</evidence>
<dbReference type="GO" id="GO:0005886">
    <property type="term" value="C:plasma membrane"/>
    <property type="evidence" value="ECO:0007669"/>
    <property type="project" value="TreeGrafter"/>
</dbReference>
<protein>
    <recommendedName>
        <fullName evidence="9">Potassium channel domain-containing protein</fullName>
    </recommendedName>
</protein>
<dbReference type="GO" id="GO:0022841">
    <property type="term" value="F:potassium ion leak channel activity"/>
    <property type="evidence" value="ECO:0007669"/>
    <property type="project" value="TreeGrafter"/>
</dbReference>
<dbReference type="Gene3D" id="1.10.287.70">
    <property type="match status" value="1"/>
</dbReference>
<name>A0A4U1FFG4_MONMO</name>
<reference evidence="11" key="1">
    <citation type="journal article" date="2019" name="IScience">
        <title>Narwhal Genome Reveals Long-Term Low Genetic Diversity despite Current Large Abundance Size.</title>
        <authorList>
            <person name="Westbury M.V."/>
            <person name="Petersen B."/>
            <person name="Garde E."/>
            <person name="Heide-Jorgensen M.P."/>
            <person name="Lorenzen E.D."/>
        </authorList>
    </citation>
    <scope>NUCLEOTIDE SEQUENCE [LARGE SCALE GENOMIC DNA]</scope>
</reference>
<keyword evidence="6" id="KW-0406">Ion transport</keyword>
<evidence type="ECO:0000313" key="10">
    <source>
        <dbReference type="EMBL" id="TKC48562.1"/>
    </source>
</evidence>
<keyword evidence="4" id="KW-0630">Potassium</keyword>
<dbReference type="SUPFAM" id="SSF81324">
    <property type="entry name" value="Voltage-gated potassium channels"/>
    <property type="match status" value="1"/>
</dbReference>
<gene>
    <name evidence="10" type="ORF">EI555_016243</name>
</gene>
<evidence type="ECO:0000256" key="4">
    <source>
        <dbReference type="ARBA" id="ARBA00022958"/>
    </source>
</evidence>
<evidence type="ECO:0000256" key="7">
    <source>
        <dbReference type="ARBA" id="ARBA00023136"/>
    </source>
</evidence>
<keyword evidence="2" id="KW-0813">Transport</keyword>
<sequence length="309" mass="34180">PAKTLWDTPPPQLTLLKAKSVVENQPGGSCLYRAKTFKDGRTERGVRRFQIRLTHPSTGTKQSVYLQKVHYVMMPIIKEALRKIFPRLCFHCSLVTYALVGAALFSAIEGSQDQGADDPEFEEFLEKLCDILKCNRTVEGGRKQGLGKLLQQVKPQWFSGSAGRSFLSSLFFCCTVGYGNTYPVTRLGKHLCVLCALFGVPPMFLVLSDTGDILATILSMSYHQVQKLPFLPPPLPKWRSGAPCERRPDTNPVDEAILRIAINDPELPGPKPAPSIPSSNMELFERLLAREREHTAGAPSGHGGELFVS</sequence>
<dbReference type="GO" id="GO:0030322">
    <property type="term" value="P:stabilization of membrane potential"/>
    <property type="evidence" value="ECO:0007669"/>
    <property type="project" value="TreeGrafter"/>
</dbReference>
<evidence type="ECO:0000256" key="2">
    <source>
        <dbReference type="ARBA" id="ARBA00022448"/>
    </source>
</evidence>
<evidence type="ECO:0000256" key="5">
    <source>
        <dbReference type="ARBA" id="ARBA00022989"/>
    </source>
</evidence>
<proteinExistence type="predicted"/>
<keyword evidence="3" id="KW-0812">Transmembrane</keyword>
<keyword evidence="8" id="KW-0407">Ion channel</keyword>
<keyword evidence="7" id="KW-0472">Membrane</keyword>
<comment type="subcellular location">
    <subcellularLocation>
        <location evidence="1">Membrane</location>
        <topology evidence="1">Multi-pass membrane protein</topology>
    </subcellularLocation>
</comment>
<dbReference type="PANTHER" id="PTHR11003">
    <property type="entry name" value="POTASSIUM CHANNEL, SUBFAMILY K"/>
    <property type="match status" value="1"/>
</dbReference>
<accession>A0A4U1FFG4</accession>
<dbReference type="InterPro" id="IPR003280">
    <property type="entry name" value="2pore_dom_K_chnl"/>
</dbReference>
<dbReference type="GO" id="GO:0015271">
    <property type="term" value="F:outward rectifier potassium channel activity"/>
    <property type="evidence" value="ECO:0007669"/>
    <property type="project" value="TreeGrafter"/>
</dbReference>
<comment type="caution">
    <text evidence="10">The sequence shown here is derived from an EMBL/GenBank/DDBJ whole genome shotgun (WGS) entry which is preliminary data.</text>
</comment>
<evidence type="ECO:0000256" key="6">
    <source>
        <dbReference type="ARBA" id="ARBA00023065"/>
    </source>
</evidence>
<evidence type="ECO:0000259" key="9">
    <source>
        <dbReference type="Pfam" id="PF07885"/>
    </source>
</evidence>
<dbReference type="Pfam" id="PF07885">
    <property type="entry name" value="Ion_trans_2"/>
    <property type="match status" value="1"/>
</dbReference>
<keyword evidence="5" id="KW-1133">Transmembrane helix</keyword>
<dbReference type="AlphaFoldDB" id="A0A4U1FFG4"/>
<dbReference type="PANTHER" id="PTHR11003:SF346">
    <property type="entry name" value="POTASSIUM CHANNEL SUBFAMILY K MEMBER 18"/>
    <property type="match status" value="1"/>
</dbReference>
<organism evidence="10 11">
    <name type="scientific">Monodon monoceros</name>
    <name type="common">Narwhal</name>
    <name type="synonym">Ceratodon monodon</name>
    <dbReference type="NCBI Taxonomy" id="40151"/>
    <lineage>
        <taxon>Eukaryota</taxon>
        <taxon>Metazoa</taxon>
        <taxon>Chordata</taxon>
        <taxon>Craniata</taxon>
        <taxon>Vertebrata</taxon>
        <taxon>Euteleostomi</taxon>
        <taxon>Mammalia</taxon>
        <taxon>Eutheria</taxon>
        <taxon>Laurasiatheria</taxon>
        <taxon>Artiodactyla</taxon>
        <taxon>Whippomorpha</taxon>
        <taxon>Cetacea</taxon>
        <taxon>Odontoceti</taxon>
        <taxon>Monodontidae</taxon>
        <taxon>Monodon</taxon>
    </lineage>
</organism>
<dbReference type="EMBL" id="RWIC01000156">
    <property type="protein sequence ID" value="TKC48562.1"/>
    <property type="molecule type" value="Genomic_DNA"/>
</dbReference>
<evidence type="ECO:0000256" key="3">
    <source>
        <dbReference type="ARBA" id="ARBA00022692"/>
    </source>
</evidence>
<dbReference type="Proteomes" id="UP000308365">
    <property type="component" value="Unassembled WGS sequence"/>
</dbReference>
<feature type="domain" description="Potassium channel" evidence="9">
    <location>
        <begin position="163"/>
        <end position="214"/>
    </location>
</feature>
<evidence type="ECO:0000313" key="11">
    <source>
        <dbReference type="Proteomes" id="UP000308365"/>
    </source>
</evidence>
<feature type="non-terminal residue" evidence="10">
    <location>
        <position position="1"/>
    </location>
</feature>
<dbReference type="InterPro" id="IPR013099">
    <property type="entry name" value="K_chnl_dom"/>
</dbReference>